<keyword evidence="4" id="KW-0479">Metal-binding</keyword>
<dbReference type="PANTHER" id="PTHR30616">
    <property type="entry name" value="UNCHARACTERIZED PROTEIN YFIH"/>
    <property type="match status" value="1"/>
</dbReference>
<dbReference type="NCBIfam" id="TIGR00726">
    <property type="entry name" value="peptidoglycan editing factor PgeF"/>
    <property type="match status" value="1"/>
</dbReference>
<dbReference type="InterPro" id="IPR003730">
    <property type="entry name" value="Cu_polyphenol_OxRdtase"/>
</dbReference>
<comment type="similarity">
    <text evidence="2 9">Belongs to the purine nucleoside phosphorylase YfiH/LACC1 family.</text>
</comment>
<dbReference type="EMBL" id="JACOGF010000005">
    <property type="protein sequence ID" value="MBC3918091.1"/>
    <property type="molecule type" value="Genomic_DNA"/>
</dbReference>
<accession>A0ABR6ZQB1</accession>
<evidence type="ECO:0000256" key="4">
    <source>
        <dbReference type="ARBA" id="ARBA00022723"/>
    </source>
</evidence>
<protein>
    <recommendedName>
        <fullName evidence="9">Purine nucleoside phosphorylase</fullName>
    </recommendedName>
</protein>
<evidence type="ECO:0000256" key="6">
    <source>
        <dbReference type="ARBA" id="ARBA00047989"/>
    </source>
</evidence>
<evidence type="ECO:0000256" key="3">
    <source>
        <dbReference type="ARBA" id="ARBA00022679"/>
    </source>
</evidence>
<dbReference type="SUPFAM" id="SSF64438">
    <property type="entry name" value="CNF1/YfiH-like putative cysteine hydrolases"/>
    <property type="match status" value="1"/>
</dbReference>
<reference evidence="10 11" key="1">
    <citation type="submission" date="2020-08" db="EMBL/GenBank/DDBJ databases">
        <title>Novel species isolated from subtropical streams in China.</title>
        <authorList>
            <person name="Lu H."/>
        </authorList>
    </citation>
    <scope>NUCLEOTIDE SEQUENCE [LARGE SCALE GENOMIC DNA]</scope>
    <source>
        <strain evidence="10 11">CY18W</strain>
    </source>
</reference>
<gene>
    <name evidence="10" type="primary">pgeF</name>
    <name evidence="10" type="ORF">H8L32_11435</name>
</gene>
<dbReference type="InterPro" id="IPR011324">
    <property type="entry name" value="Cytotoxic_necrot_fac-like_cat"/>
</dbReference>
<evidence type="ECO:0000256" key="8">
    <source>
        <dbReference type="ARBA" id="ARBA00049893"/>
    </source>
</evidence>
<dbReference type="PANTHER" id="PTHR30616:SF3">
    <property type="entry name" value="PURINE NUCLEOSIDE PHOSPHORYLASE"/>
    <property type="match status" value="1"/>
</dbReference>
<name>A0ABR6ZQB1_9BURK</name>
<evidence type="ECO:0000256" key="9">
    <source>
        <dbReference type="RuleBase" id="RU361274"/>
    </source>
</evidence>
<organism evidence="10 11">
    <name type="scientific">Undibacterium hunanense</name>
    <dbReference type="NCBI Taxonomy" id="2762292"/>
    <lineage>
        <taxon>Bacteria</taxon>
        <taxon>Pseudomonadati</taxon>
        <taxon>Pseudomonadota</taxon>
        <taxon>Betaproteobacteria</taxon>
        <taxon>Burkholderiales</taxon>
        <taxon>Oxalobacteraceae</taxon>
        <taxon>Undibacterium</taxon>
    </lineage>
</organism>
<comment type="catalytic activity">
    <reaction evidence="7">
        <text>adenosine + phosphate = alpha-D-ribose 1-phosphate + adenine</text>
        <dbReference type="Rhea" id="RHEA:27642"/>
        <dbReference type="ChEBI" id="CHEBI:16335"/>
        <dbReference type="ChEBI" id="CHEBI:16708"/>
        <dbReference type="ChEBI" id="CHEBI:43474"/>
        <dbReference type="ChEBI" id="CHEBI:57720"/>
        <dbReference type="EC" id="2.4.2.1"/>
    </reaction>
    <physiologicalReaction direction="left-to-right" evidence="7">
        <dbReference type="Rhea" id="RHEA:27643"/>
    </physiologicalReaction>
</comment>
<dbReference type="Proteomes" id="UP000650424">
    <property type="component" value="Unassembled WGS sequence"/>
</dbReference>
<evidence type="ECO:0000256" key="5">
    <source>
        <dbReference type="ARBA" id="ARBA00022833"/>
    </source>
</evidence>
<evidence type="ECO:0000256" key="1">
    <source>
        <dbReference type="ARBA" id="ARBA00000553"/>
    </source>
</evidence>
<keyword evidence="5" id="KW-0862">Zinc</keyword>
<dbReference type="RefSeq" id="WP_186947369.1">
    <property type="nucleotide sequence ID" value="NZ_JACOGF010000005.1"/>
</dbReference>
<dbReference type="CDD" id="cd16833">
    <property type="entry name" value="YfiH"/>
    <property type="match status" value="1"/>
</dbReference>
<proteinExistence type="inferred from homology"/>
<comment type="catalytic activity">
    <reaction evidence="1">
        <text>inosine + phosphate = alpha-D-ribose 1-phosphate + hypoxanthine</text>
        <dbReference type="Rhea" id="RHEA:27646"/>
        <dbReference type="ChEBI" id="CHEBI:17368"/>
        <dbReference type="ChEBI" id="CHEBI:17596"/>
        <dbReference type="ChEBI" id="CHEBI:43474"/>
        <dbReference type="ChEBI" id="CHEBI:57720"/>
        <dbReference type="EC" id="2.4.2.1"/>
    </reaction>
    <physiologicalReaction direction="left-to-right" evidence="1">
        <dbReference type="Rhea" id="RHEA:27647"/>
    </physiologicalReaction>
</comment>
<dbReference type="Gene3D" id="3.60.140.10">
    <property type="entry name" value="CNF1/YfiH-like putative cysteine hydrolases"/>
    <property type="match status" value="1"/>
</dbReference>
<evidence type="ECO:0000313" key="11">
    <source>
        <dbReference type="Proteomes" id="UP000650424"/>
    </source>
</evidence>
<keyword evidence="3" id="KW-0808">Transferase</keyword>
<comment type="catalytic activity">
    <reaction evidence="8">
        <text>S-methyl-5'-thioadenosine + phosphate = 5-(methylsulfanyl)-alpha-D-ribose 1-phosphate + adenine</text>
        <dbReference type="Rhea" id="RHEA:11852"/>
        <dbReference type="ChEBI" id="CHEBI:16708"/>
        <dbReference type="ChEBI" id="CHEBI:17509"/>
        <dbReference type="ChEBI" id="CHEBI:43474"/>
        <dbReference type="ChEBI" id="CHEBI:58533"/>
        <dbReference type="EC" id="2.4.2.28"/>
    </reaction>
    <physiologicalReaction direction="left-to-right" evidence="8">
        <dbReference type="Rhea" id="RHEA:11853"/>
    </physiologicalReaction>
</comment>
<comment type="catalytic activity">
    <reaction evidence="6">
        <text>adenosine + H2O + H(+) = inosine + NH4(+)</text>
        <dbReference type="Rhea" id="RHEA:24408"/>
        <dbReference type="ChEBI" id="CHEBI:15377"/>
        <dbReference type="ChEBI" id="CHEBI:15378"/>
        <dbReference type="ChEBI" id="CHEBI:16335"/>
        <dbReference type="ChEBI" id="CHEBI:17596"/>
        <dbReference type="ChEBI" id="CHEBI:28938"/>
        <dbReference type="EC" id="3.5.4.4"/>
    </reaction>
    <physiologicalReaction direction="left-to-right" evidence="6">
        <dbReference type="Rhea" id="RHEA:24409"/>
    </physiologicalReaction>
</comment>
<dbReference type="Pfam" id="PF02578">
    <property type="entry name" value="Cu-oxidase_4"/>
    <property type="match status" value="1"/>
</dbReference>
<evidence type="ECO:0000256" key="2">
    <source>
        <dbReference type="ARBA" id="ARBA00007353"/>
    </source>
</evidence>
<sequence length="222" mass="24408">MHSSPLLAAIPHIRYGFGNAREFVPAALSTHWDTVPAKLQVHGKRVVEITEKNQQCGDADAFFTRLPGIPVTIITADCVPVLMAKRDGSMIAAAHAGWRGIVGGVIETLWQELAAQGEQPQDWVAAIGAHIGPCCFEVSEELADDFLRQFPDLDANTLRPTHRHINLNALARRALLQTGIRDIDHATPCTMCSKTGEGKYVFRSYRRGDRNSHQHSGLVILD</sequence>
<evidence type="ECO:0000256" key="7">
    <source>
        <dbReference type="ARBA" id="ARBA00048968"/>
    </source>
</evidence>
<comment type="caution">
    <text evidence="10">The sequence shown here is derived from an EMBL/GenBank/DDBJ whole genome shotgun (WGS) entry which is preliminary data.</text>
</comment>
<dbReference type="InterPro" id="IPR038371">
    <property type="entry name" value="Cu_polyphenol_OxRdtase_sf"/>
</dbReference>
<keyword evidence="11" id="KW-1185">Reference proteome</keyword>
<evidence type="ECO:0000313" key="10">
    <source>
        <dbReference type="EMBL" id="MBC3918091.1"/>
    </source>
</evidence>